<dbReference type="PANTHER" id="PTHR34123:SF4">
    <property type="entry name" value="PHOSPHORIBOSYLTRANSFERASE-LIKE PROTEIN, PUTATIVE (DUF2358)-RELATED"/>
    <property type="match status" value="1"/>
</dbReference>
<name>G7I6X0_MEDTR</name>
<dbReference type="STRING" id="3880.G7I6X0"/>
<sequence length="252" mass="28987">MAKTCCFNGKSPTIALHFHSQTRTPPLQLRKQHCSNSYTPSSRNTCAIYNMVREKNETPQVLKIAVSGVTELLRLFSPPQQTSVLSDDIEKQNNDSTVSSVEDVLIIIKSDYDNDYFVTGNFTSSIYTENCIFEDPTIKFSGRDLYARNLKLLVPFFDCASIKLLKIEKEVESDTNFLRASWKLRCLPSSLSMLICNIWIYFFKHFIIPQCRTNLKLPWRPLIAIDGSTSYELNEDFKVRIKMPLCLKTFHS</sequence>
<dbReference type="ExpressionAtlas" id="G7I6X0">
    <property type="expression patterns" value="differential"/>
</dbReference>
<reference evidence="2" key="3">
    <citation type="submission" date="2015-04" db="UniProtKB">
        <authorList>
            <consortium name="EnsemblPlants"/>
        </authorList>
    </citation>
    <scope>IDENTIFICATION</scope>
    <source>
        <strain evidence="2">cv. Jemalong A17</strain>
    </source>
</reference>
<dbReference type="PaxDb" id="3880-AES61265"/>
<dbReference type="InterPro" id="IPR018790">
    <property type="entry name" value="DUF2358"/>
</dbReference>
<organism evidence="1 3">
    <name type="scientific">Medicago truncatula</name>
    <name type="common">Barrel medic</name>
    <name type="synonym">Medicago tribuloides</name>
    <dbReference type="NCBI Taxonomy" id="3880"/>
    <lineage>
        <taxon>Eukaryota</taxon>
        <taxon>Viridiplantae</taxon>
        <taxon>Streptophyta</taxon>
        <taxon>Embryophyta</taxon>
        <taxon>Tracheophyta</taxon>
        <taxon>Spermatophyta</taxon>
        <taxon>Magnoliopsida</taxon>
        <taxon>eudicotyledons</taxon>
        <taxon>Gunneridae</taxon>
        <taxon>Pentapetalae</taxon>
        <taxon>rosids</taxon>
        <taxon>fabids</taxon>
        <taxon>Fabales</taxon>
        <taxon>Fabaceae</taxon>
        <taxon>Papilionoideae</taxon>
        <taxon>50 kb inversion clade</taxon>
        <taxon>NPAAA clade</taxon>
        <taxon>Hologalegina</taxon>
        <taxon>IRL clade</taxon>
        <taxon>Trifolieae</taxon>
        <taxon>Medicago</taxon>
    </lineage>
</organism>
<dbReference type="PANTHER" id="PTHR34123">
    <property type="entry name" value="OS04G0578200 PROTEIN"/>
    <property type="match status" value="1"/>
</dbReference>
<dbReference type="OrthoDB" id="348976at2759"/>
<reference evidence="1 3" key="2">
    <citation type="journal article" date="2014" name="BMC Genomics">
        <title>An improved genome release (version Mt4.0) for the model legume Medicago truncatula.</title>
        <authorList>
            <person name="Tang H."/>
            <person name="Krishnakumar V."/>
            <person name="Bidwell S."/>
            <person name="Rosen B."/>
            <person name="Chan A."/>
            <person name="Zhou S."/>
            <person name="Gentzbittel L."/>
            <person name="Childs K.L."/>
            <person name="Yandell M."/>
            <person name="Gundlach H."/>
            <person name="Mayer K.F."/>
            <person name="Schwartz D.C."/>
            <person name="Town C.D."/>
        </authorList>
    </citation>
    <scope>GENOME REANNOTATION</scope>
    <source>
        <strain evidence="2 3">cv. Jemalong A17</strain>
    </source>
</reference>
<dbReference type="Proteomes" id="UP000002051">
    <property type="component" value="Unassembled WGS sequence"/>
</dbReference>
<dbReference type="EnsemblPlants" id="AES61265">
    <property type="protein sequence ID" value="AES61265"/>
    <property type="gene ID" value="MTR_1g081280"/>
</dbReference>
<keyword evidence="3" id="KW-1185">Reference proteome</keyword>
<dbReference type="EMBL" id="CM001217">
    <property type="protein sequence ID" value="AES61265.1"/>
    <property type="molecule type" value="Genomic_DNA"/>
</dbReference>
<evidence type="ECO:0000313" key="2">
    <source>
        <dbReference type="EnsemblPlants" id="AES61265"/>
    </source>
</evidence>
<dbReference type="AlphaFoldDB" id="G7I6X0"/>
<dbReference type="Pfam" id="PF10184">
    <property type="entry name" value="DUF2358"/>
    <property type="match status" value="1"/>
</dbReference>
<reference evidence="1 3" key="1">
    <citation type="journal article" date="2011" name="Nature">
        <title>The Medicago genome provides insight into the evolution of rhizobial symbioses.</title>
        <authorList>
            <person name="Young N.D."/>
            <person name="Debelle F."/>
            <person name="Oldroyd G.E."/>
            <person name="Geurts R."/>
            <person name="Cannon S.B."/>
            <person name="Udvardi M.K."/>
            <person name="Benedito V.A."/>
            <person name="Mayer K.F."/>
            <person name="Gouzy J."/>
            <person name="Schoof H."/>
            <person name="Van de Peer Y."/>
            <person name="Proost S."/>
            <person name="Cook D.R."/>
            <person name="Meyers B.C."/>
            <person name="Spannagl M."/>
            <person name="Cheung F."/>
            <person name="De Mita S."/>
            <person name="Krishnakumar V."/>
            <person name="Gundlach H."/>
            <person name="Zhou S."/>
            <person name="Mudge J."/>
            <person name="Bharti A.K."/>
            <person name="Murray J.D."/>
            <person name="Naoumkina M.A."/>
            <person name="Rosen B."/>
            <person name="Silverstein K.A."/>
            <person name="Tang H."/>
            <person name="Rombauts S."/>
            <person name="Zhao P.X."/>
            <person name="Zhou P."/>
            <person name="Barbe V."/>
            <person name="Bardou P."/>
            <person name="Bechner M."/>
            <person name="Bellec A."/>
            <person name="Berger A."/>
            <person name="Berges H."/>
            <person name="Bidwell S."/>
            <person name="Bisseling T."/>
            <person name="Choisne N."/>
            <person name="Couloux A."/>
            <person name="Denny R."/>
            <person name="Deshpande S."/>
            <person name="Dai X."/>
            <person name="Doyle J.J."/>
            <person name="Dudez A.M."/>
            <person name="Farmer A.D."/>
            <person name="Fouteau S."/>
            <person name="Franken C."/>
            <person name="Gibelin C."/>
            <person name="Gish J."/>
            <person name="Goldstein S."/>
            <person name="Gonzalez A.J."/>
            <person name="Green P.J."/>
            <person name="Hallab A."/>
            <person name="Hartog M."/>
            <person name="Hua A."/>
            <person name="Humphray S.J."/>
            <person name="Jeong D.H."/>
            <person name="Jing Y."/>
            <person name="Jocker A."/>
            <person name="Kenton S.M."/>
            <person name="Kim D.J."/>
            <person name="Klee K."/>
            <person name="Lai H."/>
            <person name="Lang C."/>
            <person name="Lin S."/>
            <person name="Macmil S.L."/>
            <person name="Magdelenat G."/>
            <person name="Matthews L."/>
            <person name="McCorrison J."/>
            <person name="Monaghan E.L."/>
            <person name="Mun J.H."/>
            <person name="Najar F.Z."/>
            <person name="Nicholson C."/>
            <person name="Noirot C."/>
            <person name="O'Bleness M."/>
            <person name="Paule C.R."/>
            <person name="Poulain J."/>
            <person name="Prion F."/>
            <person name="Qin B."/>
            <person name="Qu C."/>
            <person name="Retzel E.F."/>
            <person name="Riddle C."/>
            <person name="Sallet E."/>
            <person name="Samain S."/>
            <person name="Samson N."/>
            <person name="Sanders I."/>
            <person name="Saurat O."/>
            <person name="Scarpelli C."/>
            <person name="Schiex T."/>
            <person name="Segurens B."/>
            <person name="Severin A.J."/>
            <person name="Sherrier D.J."/>
            <person name="Shi R."/>
            <person name="Sims S."/>
            <person name="Singer S.R."/>
            <person name="Sinharoy S."/>
            <person name="Sterck L."/>
            <person name="Viollet A."/>
            <person name="Wang B.B."/>
            <person name="Wang K."/>
            <person name="Wang M."/>
            <person name="Wang X."/>
            <person name="Warfsmann J."/>
            <person name="Weissenbach J."/>
            <person name="White D.D."/>
            <person name="White J.D."/>
            <person name="Wiley G.B."/>
            <person name="Wincker P."/>
            <person name="Xing Y."/>
            <person name="Yang L."/>
            <person name="Yao Z."/>
            <person name="Ying F."/>
            <person name="Zhai J."/>
            <person name="Zhou L."/>
            <person name="Zuber A."/>
            <person name="Denarie J."/>
            <person name="Dixon R.A."/>
            <person name="May G.D."/>
            <person name="Schwartz D.C."/>
            <person name="Rogers J."/>
            <person name="Quetier F."/>
            <person name="Town C.D."/>
            <person name="Roe B.A."/>
        </authorList>
    </citation>
    <scope>NUCLEOTIDE SEQUENCE [LARGE SCALE GENOMIC DNA]</scope>
    <source>
        <strain evidence="1">A17</strain>
        <strain evidence="2 3">cv. Jemalong A17</strain>
    </source>
</reference>
<protein>
    <submittedName>
        <fullName evidence="1">DUF2358 family protein</fullName>
    </submittedName>
</protein>
<gene>
    <name evidence="2" type="primary">11412057</name>
    <name evidence="1" type="ordered locus">MTR_1g081280</name>
</gene>
<accession>G7I6X0</accession>
<evidence type="ECO:0000313" key="3">
    <source>
        <dbReference type="Proteomes" id="UP000002051"/>
    </source>
</evidence>
<evidence type="ECO:0000313" key="1">
    <source>
        <dbReference type="EMBL" id="AES61265.1"/>
    </source>
</evidence>
<proteinExistence type="predicted"/>
<dbReference type="eggNOG" id="ENOG502RXGU">
    <property type="taxonomic scope" value="Eukaryota"/>
</dbReference>